<keyword evidence="10" id="KW-0456">Lyase</keyword>
<dbReference type="AlphaFoldDB" id="A0A1N7KWZ0"/>
<evidence type="ECO:0000256" key="2">
    <source>
        <dbReference type="ARBA" id="ARBA00011881"/>
    </source>
</evidence>
<comment type="cofactor">
    <cofactor evidence="1 8">
        <name>pyridoxal 5'-phosphate</name>
        <dbReference type="ChEBI" id="CHEBI:597326"/>
    </cofactor>
</comment>
<sequence>MSEKEHSFRPETLAVHAGQTPDPVTRSRAVPIYQTTSYTFDSTEHAANLFSLAEPGNIYTRIMNPTQDVFEQRVAALEGGVGALAVSSGQAAITYSILNIAGAGDEVVASSSLYGGTYNLFHHTLPKLGIRVNFVDPSETENFKQAITDRTKAVFGETIGNPKGDVLDLEAVAKVAHEAGVPLIVDNTFATPHLLRPIQFGADIVVHSATKFIGGHGTSIGGVIVDSGKFDWSNGKFPGLVEPDPSYHGISYTEALGEQAYIVKARVQLLRDLGAALSPFNAFLLLQGLETLHLRMERHSDNALKLARWLQEHEAVDWVSHPGLPNHPDYDKAKKYLPKGQGAIFTFGIKGGAEAGRRLIESLELFSHLANVGDAKSLVIHPASTTHQQLTEEEQRAAGVHPELIRLSVGIEAVEDLIADLDQALKKSQHPVQV</sequence>
<reference evidence="11" key="1">
    <citation type="submission" date="2017-01" db="EMBL/GenBank/DDBJ databases">
        <authorList>
            <person name="Varghese N."/>
            <person name="Submissions S."/>
        </authorList>
    </citation>
    <scope>NUCLEOTIDE SEQUENCE [LARGE SCALE GENOMIC DNA]</scope>
    <source>
        <strain evidence="11">DSM 45196</strain>
    </source>
</reference>
<dbReference type="InterPro" id="IPR015422">
    <property type="entry name" value="PyrdxlP-dep_Trfase_small"/>
</dbReference>
<dbReference type="EMBL" id="FTOD01000003">
    <property type="protein sequence ID" value="SIS66057.1"/>
    <property type="molecule type" value="Genomic_DNA"/>
</dbReference>
<dbReference type="Proteomes" id="UP000186795">
    <property type="component" value="Unassembled WGS sequence"/>
</dbReference>
<keyword evidence="3" id="KW-0808">Transferase</keyword>
<comment type="similarity">
    <text evidence="5">Belongs to the trans-sulfuration enzymes family. MetZ subfamily.</text>
</comment>
<dbReference type="Gene3D" id="3.90.1150.10">
    <property type="entry name" value="Aspartate Aminotransferase, domain 1"/>
    <property type="match status" value="1"/>
</dbReference>
<name>A0A1N7KWZ0_9BACL</name>
<evidence type="ECO:0000256" key="8">
    <source>
        <dbReference type="RuleBase" id="RU362118"/>
    </source>
</evidence>
<dbReference type="PANTHER" id="PTHR43797:SF2">
    <property type="entry name" value="HOMOCYSTEINE_CYSTEINE SYNTHASE"/>
    <property type="match status" value="1"/>
</dbReference>
<dbReference type="Gene3D" id="3.40.640.10">
    <property type="entry name" value="Type I PLP-dependent aspartate aminotransferase-like (Major domain)"/>
    <property type="match status" value="1"/>
</dbReference>
<evidence type="ECO:0000256" key="3">
    <source>
        <dbReference type="ARBA" id="ARBA00022679"/>
    </source>
</evidence>
<evidence type="ECO:0000256" key="9">
    <source>
        <dbReference type="SAM" id="MobiDB-lite"/>
    </source>
</evidence>
<dbReference type="InterPro" id="IPR015424">
    <property type="entry name" value="PyrdxlP-dep_Trfase"/>
</dbReference>
<dbReference type="NCBIfam" id="TIGR01326">
    <property type="entry name" value="OAH_OAS_sulfhy"/>
    <property type="match status" value="1"/>
</dbReference>
<dbReference type="RefSeq" id="WP_009709478.1">
    <property type="nucleotide sequence ID" value="NZ_CP048103.1"/>
</dbReference>
<dbReference type="NCBIfam" id="NF005872">
    <property type="entry name" value="PRK07812.1"/>
    <property type="match status" value="1"/>
</dbReference>
<keyword evidence="11" id="KW-1185">Reference proteome</keyword>
<organism evidence="10 11">
    <name type="scientific">Kroppenstedtia eburnea</name>
    <dbReference type="NCBI Taxonomy" id="714067"/>
    <lineage>
        <taxon>Bacteria</taxon>
        <taxon>Bacillati</taxon>
        <taxon>Bacillota</taxon>
        <taxon>Bacilli</taxon>
        <taxon>Bacillales</taxon>
        <taxon>Thermoactinomycetaceae</taxon>
        <taxon>Kroppenstedtia</taxon>
    </lineage>
</organism>
<accession>A0A1N7KWZ0</accession>
<evidence type="ECO:0000256" key="5">
    <source>
        <dbReference type="ARBA" id="ARBA00060995"/>
    </source>
</evidence>
<dbReference type="PIRSF" id="PIRSF001434">
    <property type="entry name" value="CGS"/>
    <property type="match status" value="1"/>
</dbReference>
<dbReference type="OrthoDB" id="9780685at2"/>
<dbReference type="Pfam" id="PF01053">
    <property type="entry name" value="Cys_Met_Meta_PP"/>
    <property type="match status" value="1"/>
</dbReference>
<dbReference type="GO" id="GO:0019346">
    <property type="term" value="P:transsulfuration"/>
    <property type="evidence" value="ECO:0007669"/>
    <property type="project" value="InterPro"/>
</dbReference>
<dbReference type="SUPFAM" id="SSF53383">
    <property type="entry name" value="PLP-dependent transferases"/>
    <property type="match status" value="1"/>
</dbReference>
<dbReference type="FunFam" id="3.90.1150.10:FF:000033">
    <property type="entry name" value="Cystathionine gamma-synthase"/>
    <property type="match status" value="1"/>
</dbReference>
<dbReference type="InterPro" id="IPR015421">
    <property type="entry name" value="PyrdxlP-dep_Trfase_major"/>
</dbReference>
<evidence type="ECO:0000313" key="10">
    <source>
        <dbReference type="EMBL" id="SIS66057.1"/>
    </source>
</evidence>
<evidence type="ECO:0000256" key="6">
    <source>
        <dbReference type="ARBA" id="ARBA00071157"/>
    </source>
</evidence>
<dbReference type="GO" id="GO:0005737">
    <property type="term" value="C:cytoplasm"/>
    <property type="evidence" value="ECO:0007669"/>
    <property type="project" value="TreeGrafter"/>
</dbReference>
<evidence type="ECO:0000256" key="1">
    <source>
        <dbReference type="ARBA" id="ARBA00001933"/>
    </source>
</evidence>
<dbReference type="GO" id="GO:0003961">
    <property type="term" value="F:O-acetylhomoserine aminocarboxypropyltransferase activity"/>
    <property type="evidence" value="ECO:0007669"/>
    <property type="project" value="TreeGrafter"/>
</dbReference>
<feature type="region of interest" description="Disordered" evidence="9">
    <location>
        <begin position="1"/>
        <end position="25"/>
    </location>
</feature>
<feature type="modified residue" description="N6-(pyridoxal phosphate)lysine" evidence="7">
    <location>
        <position position="211"/>
    </location>
</feature>
<dbReference type="InterPro" id="IPR006235">
    <property type="entry name" value="OAc-hSer/O-AcSer_sulfhydrylase"/>
</dbReference>
<dbReference type="GO" id="GO:0006535">
    <property type="term" value="P:cysteine biosynthetic process from serine"/>
    <property type="evidence" value="ECO:0007669"/>
    <property type="project" value="TreeGrafter"/>
</dbReference>
<dbReference type="InterPro" id="IPR054542">
    <property type="entry name" value="Cys_met_metab_PP"/>
</dbReference>
<keyword evidence="4 7" id="KW-0663">Pyridoxal phosphate</keyword>
<dbReference type="PANTHER" id="PTHR43797">
    <property type="entry name" value="HOMOCYSTEINE/CYSTEINE SYNTHASE"/>
    <property type="match status" value="1"/>
</dbReference>
<evidence type="ECO:0000256" key="7">
    <source>
        <dbReference type="PIRSR" id="PIRSR001434-2"/>
    </source>
</evidence>
<proteinExistence type="inferred from homology"/>
<dbReference type="GO" id="GO:0016829">
    <property type="term" value="F:lyase activity"/>
    <property type="evidence" value="ECO:0007669"/>
    <property type="project" value="UniProtKB-KW"/>
</dbReference>
<dbReference type="InterPro" id="IPR000277">
    <property type="entry name" value="Cys/Met-Metab_PyrdxlP-dep_enz"/>
</dbReference>
<gene>
    <name evidence="10" type="ORF">SAMN05421790_103317</name>
</gene>
<dbReference type="GO" id="GO:0030170">
    <property type="term" value="F:pyridoxal phosphate binding"/>
    <property type="evidence" value="ECO:0007669"/>
    <property type="project" value="InterPro"/>
</dbReference>
<dbReference type="CDD" id="cd00614">
    <property type="entry name" value="CGS_like"/>
    <property type="match status" value="1"/>
</dbReference>
<dbReference type="PROSITE" id="PS00868">
    <property type="entry name" value="CYS_MET_METAB_PP"/>
    <property type="match status" value="1"/>
</dbReference>
<dbReference type="GO" id="GO:0071269">
    <property type="term" value="P:L-homocysteine biosynthetic process"/>
    <property type="evidence" value="ECO:0007669"/>
    <property type="project" value="TreeGrafter"/>
</dbReference>
<dbReference type="FunFam" id="3.40.640.10:FF:000035">
    <property type="entry name" value="O-succinylhomoserine sulfhydrylase"/>
    <property type="match status" value="1"/>
</dbReference>
<dbReference type="NCBIfam" id="NF006096">
    <property type="entry name" value="PRK08248.1"/>
    <property type="match status" value="1"/>
</dbReference>
<evidence type="ECO:0000313" key="11">
    <source>
        <dbReference type="Proteomes" id="UP000186795"/>
    </source>
</evidence>
<evidence type="ECO:0000256" key="4">
    <source>
        <dbReference type="ARBA" id="ARBA00022898"/>
    </source>
</evidence>
<dbReference type="GO" id="GO:0004124">
    <property type="term" value="F:cysteine synthase activity"/>
    <property type="evidence" value="ECO:0007669"/>
    <property type="project" value="TreeGrafter"/>
</dbReference>
<comment type="subunit">
    <text evidence="2">Homotetramer.</text>
</comment>
<protein>
    <recommendedName>
        <fullName evidence="6">O-succinylhomoserine sulfhydrylase</fullName>
    </recommendedName>
</protein>